<proteinExistence type="inferred from homology"/>
<evidence type="ECO:0000259" key="8">
    <source>
        <dbReference type="PROSITE" id="PS50222"/>
    </source>
</evidence>
<dbReference type="EMBL" id="CAJNIZ010028668">
    <property type="protein sequence ID" value="CAE7509772.1"/>
    <property type="molecule type" value="Genomic_DNA"/>
</dbReference>
<dbReference type="Proteomes" id="UP000649617">
    <property type="component" value="Unassembled WGS sequence"/>
</dbReference>
<name>A0A812T5D5_SYMPI</name>
<dbReference type="GO" id="GO:0010133">
    <property type="term" value="P:L-proline catabolic process to L-glutamate"/>
    <property type="evidence" value="ECO:0007669"/>
    <property type="project" value="TreeGrafter"/>
</dbReference>
<evidence type="ECO:0000256" key="2">
    <source>
        <dbReference type="ARBA" id="ARBA00012695"/>
    </source>
</evidence>
<dbReference type="GO" id="GO:0004657">
    <property type="term" value="F:proline dehydrogenase activity"/>
    <property type="evidence" value="ECO:0007669"/>
    <property type="project" value="UniProtKB-EC"/>
</dbReference>
<keyword evidence="5 6" id="KW-0642">Proline metabolism</keyword>
<keyword evidence="6" id="KW-0274">FAD</keyword>
<protein>
    <recommendedName>
        <fullName evidence="2 6">Proline dehydrogenase</fullName>
        <ecNumber evidence="2 6">1.5.5.2</ecNumber>
    </recommendedName>
</protein>
<keyword evidence="7" id="KW-1133">Transmembrane helix</keyword>
<evidence type="ECO:0000256" key="1">
    <source>
        <dbReference type="ARBA" id="ARBA00005869"/>
    </source>
</evidence>
<dbReference type="InterPro" id="IPR018247">
    <property type="entry name" value="EF_Hand_1_Ca_BS"/>
</dbReference>
<dbReference type="InterPro" id="IPR002048">
    <property type="entry name" value="EF_hand_dom"/>
</dbReference>
<dbReference type="InterPro" id="IPR011992">
    <property type="entry name" value="EF-hand-dom_pair"/>
</dbReference>
<keyword evidence="4 6" id="KW-0560">Oxidoreductase</keyword>
<dbReference type="PROSITE" id="PS50222">
    <property type="entry name" value="EF_HAND_2"/>
    <property type="match status" value="1"/>
</dbReference>
<accession>A0A812T5D5</accession>
<keyword evidence="3" id="KW-0106">Calcium</keyword>
<dbReference type="OrthoDB" id="5464at2759"/>
<dbReference type="GO" id="GO:0005509">
    <property type="term" value="F:calcium ion binding"/>
    <property type="evidence" value="ECO:0007669"/>
    <property type="project" value="InterPro"/>
</dbReference>
<feature type="domain" description="EF-hand" evidence="8">
    <location>
        <begin position="179"/>
        <end position="214"/>
    </location>
</feature>
<comment type="caution">
    <text evidence="9">The sequence shown here is derived from an EMBL/GenBank/DDBJ whole genome shotgun (WGS) entry which is preliminary data.</text>
</comment>
<evidence type="ECO:0000313" key="10">
    <source>
        <dbReference type="Proteomes" id="UP000649617"/>
    </source>
</evidence>
<evidence type="ECO:0000256" key="3">
    <source>
        <dbReference type="ARBA" id="ARBA00022837"/>
    </source>
</evidence>
<dbReference type="CDD" id="cd00051">
    <property type="entry name" value="EFh"/>
    <property type="match status" value="1"/>
</dbReference>
<dbReference type="SUPFAM" id="SSF47473">
    <property type="entry name" value="EF-hand"/>
    <property type="match status" value="1"/>
</dbReference>
<comment type="similarity">
    <text evidence="1 6">Belongs to the proline oxidase family.</text>
</comment>
<dbReference type="Pfam" id="PF01619">
    <property type="entry name" value="Pro_dh"/>
    <property type="match status" value="1"/>
</dbReference>
<evidence type="ECO:0000313" key="9">
    <source>
        <dbReference type="EMBL" id="CAE7509772.1"/>
    </source>
</evidence>
<keyword evidence="6" id="KW-0285">Flavoprotein</keyword>
<feature type="transmembrane region" description="Helical" evidence="7">
    <location>
        <begin position="637"/>
        <end position="655"/>
    </location>
</feature>
<dbReference type="InterPro" id="IPR029041">
    <property type="entry name" value="FAD-linked_oxidoreductase-like"/>
</dbReference>
<evidence type="ECO:0000256" key="5">
    <source>
        <dbReference type="ARBA" id="ARBA00023062"/>
    </source>
</evidence>
<dbReference type="InterPro" id="IPR015659">
    <property type="entry name" value="Proline_oxidase"/>
</dbReference>
<dbReference type="EC" id="1.5.5.2" evidence="2 6"/>
<dbReference type="PROSITE" id="PS00018">
    <property type="entry name" value="EF_HAND_1"/>
    <property type="match status" value="1"/>
</dbReference>
<dbReference type="AlphaFoldDB" id="A0A812T5D5"/>
<sequence length="731" mass="83749">MMLSYLWRLTHLLLRKTFFDHFCAGETSQEIVPRMHELRRYNVGGILDYAAEAKDGELPEIVKPTEEVSEEEIVGAPMSSRSYDYKNEAICDANAKIFRTAVRAVKDATPDGFAAIKLSGLGNPHLLERMSSCLGEICRLYKRLSNDEVSTEPFYAIDRSFKIDFETFKTGWLKMFEGKSEAELKSMFQAMDTDEDGLITYLEWSSSVKLSEINELVRGCKHRGRMYHAALNAEELQLYRNMLQRVQGILDLAQELGVRVMIDAEWTDIQPAIDHITIFMQRIYNTGDLPIVFNTYQTYLKGMPTRVQRDLQRSRREGWRFGAKLVRGAYMVSEREKALKRELESPVCETYEETEDNFHRAIDLILDHKEEVGKGAGGAAAEVLVASHNRGSIERTIRKMAELGVSQDSTGASAVSKIMVIRMASFGSESRYVVQSTPAWNYLKPHRPAMPSHRLKMRLCTALCSDALSWRDLFKHDQIKLFGVSAANGRWKDSEHHGCFLTGRFSLFVLAHLGWRFLIYLTRWSFLLETIYILLAVYVTVQARTASKRQSTGDDGSSLHELYRLPRSVQAMALLWNLTFPVSILVCLAFWTLINPVWDMKIHPGYVVVFEHFLNMLLFMVEFLLNKNVFVLKHGVVLFAYALLYTTWTLIHYAAKIGVAPSMACHDYPLDECPIYAVLDWHHPWRTVIVIAFVIFASFLIQLAVWKCTRLRDRRFAHDPARTVVGPVNVI</sequence>
<evidence type="ECO:0000256" key="6">
    <source>
        <dbReference type="RuleBase" id="RU364054"/>
    </source>
</evidence>
<gene>
    <name evidence="9" type="primary">PRODH</name>
    <name evidence="9" type="ORF">SPIL2461_LOCUS13242</name>
</gene>
<dbReference type="SUPFAM" id="SSF51730">
    <property type="entry name" value="FAD-linked oxidoreductase"/>
    <property type="match status" value="1"/>
</dbReference>
<dbReference type="InterPro" id="IPR049352">
    <property type="entry name" value="Rost"/>
</dbReference>
<dbReference type="Gene3D" id="3.20.20.220">
    <property type="match status" value="2"/>
</dbReference>
<evidence type="ECO:0000256" key="4">
    <source>
        <dbReference type="ARBA" id="ARBA00023002"/>
    </source>
</evidence>
<keyword evidence="7" id="KW-0472">Membrane</keyword>
<feature type="transmembrane region" description="Helical" evidence="7">
    <location>
        <begin position="685"/>
        <end position="706"/>
    </location>
</feature>
<dbReference type="GO" id="GO:0005739">
    <property type="term" value="C:mitochondrion"/>
    <property type="evidence" value="ECO:0007669"/>
    <property type="project" value="TreeGrafter"/>
</dbReference>
<feature type="transmembrane region" description="Helical" evidence="7">
    <location>
        <begin position="574"/>
        <end position="594"/>
    </location>
</feature>
<reference evidence="9" key="1">
    <citation type="submission" date="2021-02" db="EMBL/GenBank/DDBJ databases">
        <authorList>
            <person name="Dougan E. K."/>
            <person name="Rhodes N."/>
            <person name="Thang M."/>
            <person name="Chan C."/>
        </authorList>
    </citation>
    <scope>NUCLEOTIDE SEQUENCE</scope>
</reference>
<dbReference type="PANTHER" id="PTHR13914">
    <property type="entry name" value="PROLINE OXIDASE"/>
    <property type="match status" value="1"/>
</dbReference>
<dbReference type="Pfam" id="PF21534">
    <property type="entry name" value="Rost"/>
    <property type="match status" value="1"/>
</dbReference>
<dbReference type="InterPro" id="IPR002872">
    <property type="entry name" value="Proline_DH_dom"/>
</dbReference>
<comment type="function">
    <text evidence="6">Converts proline to delta-1-pyrroline-5-carboxylate.</text>
</comment>
<keyword evidence="10" id="KW-1185">Reference proteome</keyword>
<dbReference type="GO" id="GO:0071949">
    <property type="term" value="F:FAD binding"/>
    <property type="evidence" value="ECO:0007669"/>
    <property type="project" value="TreeGrafter"/>
</dbReference>
<evidence type="ECO:0000256" key="7">
    <source>
        <dbReference type="SAM" id="Phobius"/>
    </source>
</evidence>
<keyword evidence="7" id="KW-0812">Transmembrane</keyword>
<organism evidence="9 10">
    <name type="scientific">Symbiodinium pilosum</name>
    <name type="common">Dinoflagellate</name>
    <dbReference type="NCBI Taxonomy" id="2952"/>
    <lineage>
        <taxon>Eukaryota</taxon>
        <taxon>Sar</taxon>
        <taxon>Alveolata</taxon>
        <taxon>Dinophyceae</taxon>
        <taxon>Suessiales</taxon>
        <taxon>Symbiodiniaceae</taxon>
        <taxon>Symbiodinium</taxon>
    </lineage>
</organism>
<feature type="transmembrane region" description="Helical" evidence="7">
    <location>
        <begin position="606"/>
        <end position="625"/>
    </location>
</feature>
<feature type="transmembrane region" description="Helical" evidence="7">
    <location>
        <begin position="524"/>
        <end position="541"/>
    </location>
</feature>
<comment type="cofactor">
    <cofactor evidence="6">
        <name>FAD</name>
        <dbReference type="ChEBI" id="CHEBI:57692"/>
    </cofactor>
</comment>
<comment type="catalytic activity">
    <reaction evidence="6">
        <text>L-proline + a quinone = (S)-1-pyrroline-5-carboxylate + a quinol + H(+)</text>
        <dbReference type="Rhea" id="RHEA:23784"/>
        <dbReference type="ChEBI" id="CHEBI:15378"/>
        <dbReference type="ChEBI" id="CHEBI:17388"/>
        <dbReference type="ChEBI" id="CHEBI:24646"/>
        <dbReference type="ChEBI" id="CHEBI:60039"/>
        <dbReference type="ChEBI" id="CHEBI:132124"/>
        <dbReference type="EC" id="1.5.5.2"/>
    </reaction>
</comment>
<dbReference type="PANTHER" id="PTHR13914:SF0">
    <property type="entry name" value="PROLINE DEHYDROGENASE 1, MITOCHONDRIAL"/>
    <property type="match status" value="1"/>
</dbReference>